<evidence type="ECO:0000313" key="2">
    <source>
        <dbReference type="EMBL" id="CAA9452052.1"/>
    </source>
</evidence>
<dbReference type="PANTHER" id="PTHR21366:SF14">
    <property type="entry name" value="GLYOXALASE DOMAIN-CONTAINING PROTEIN 5"/>
    <property type="match status" value="1"/>
</dbReference>
<dbReference type="PROSITE" id="PS51819">
    <property type="entry name" value="VOC"/>
    <property type="match status" value="1"/>
</dbReference>
<name>A0A6J4QVQ8_9ACTN</name>
<dbReference type="EMBL" id="CADCVB010000231">
    <property type="protein sequence ID" value="CAA9452052.1"/>
    <property type="molecule type" value="Genomic_DNA"/>
</dbReference>
<protein>
    <submittedName>
        <fullName evidence="2">Biphenyl-2,3-diol 1,2-dioxygenase III-related protein</fullName>
    </submittedName>
</protein>
<dbReference type="Gene3D" id="3.10.180.10">
    <property type="entry name" value="2,3-Dihydroxybiphenyl 1,2-Dioxygenase, domain 1"/>
    <property type="match status" value="1"/>
</dbReference>
<accession>A0A6J4QVQ8</accession>
<dbReference type="CDD" id="cd07253">
    <property type="entry name" value="GLOD5"/>
    <property type="match status" value="1"/>
</dbReference>
<dbReference type="InterPro" id="IPR037523">
    <property type="entry name" value="VOC_core"/>
</dbReference>
<dbReference type="Pfam" id="PF00903">
    <property type="entry name" value="Glyoxalase"/>
    <property type="match status" value="1"/>
</dbReference>
<evidence type="ECO:0000259" key="1">
    <source>
        <dbReference type="PROSITE" id="PS51819"/>
    </source>
</evidence>
<keyword evidence="2" id="KW-0560">Oxidoreductase</keyword>
<dbReference type="InterPro" id="IPR004360">
    <property type="entry name" value="Glyas_Fos-R_dOase_dom"/>
</dbReference>
<gene>
    <name evidence="2" type="ORF">AVDCRST_MAG78-3526</name>
</gene>
<reference evidence="2" key="1">
    <citation type="submission" date="2020-02" db="EMBL/GenBank/DDBJ databases">
        <authorList>
            <person name="Meier V. D."/>
        </authorList>
    </citation>
    <scope>NUCLEOTIDE SEQUENCE</scope>
    <source>
        <strain evidence="2">AVDCRST_MAG78</strain>
    </source>
</reference>
<sequence>MLLGASVLSSASSLVEDGVKVDRVDHFVLTVRDVEVTCDFYSRVLGMEVEEFEGGRRALKFGRQKINLHQSGAEFEPKAGKPTSGSGDFCLITNVPLERAMEHIRSCGVEIIEGPVSRTGATGRLESVYFRDPDGNLVEVSNCLGSVGE</sequence>
<dbReference type="InterPro" id="IPR029068">
    <property type="entry name" value="Glyas_Bleomycin-R_OHBP_Dase"/>
</dbReference>
<dbReference type="GO" id="GO:0051213">
    <property type="term" value="F:dioxygenase activity"/>
    <property type="evidence" value="ECO:0007669"/>
    <property type="project" value="UniProtKB-KW"/>
</dbReference>
<proteinExistence type="predicted"/>
<dbReference type="PANTHER" id="PTHR21366">
    <property type="entry name" value="GLYOXALASE FAMILY PROTEIN"/>
    <property type="match status" value="1"/>
</dbReference>
<keyword evidence="2" id="KW-0223">Dioxygenase</keyword>
<dbReference type="AlphaFoldDB" id="A0A6J4QVQ8"/>
<dbReference type="InterPro" id="IPR050383">
    <property type="entry name" value="GlyoxalaseI/FosfomycinResist"/>
</dbReference>
<organism evidence="2">
    <name type="scientific">uncultured Rubrobacteraceae bacterium</name>
    <dbReference type="NCBI Taxonomy" id="349277"/>
    <lineage>
        <taxon>Bacteria</taxon>
        <taxon>Bacillati</taxon>
        <taxon>Actinomycetota</taxon>
        <taxon>Rubrobacteria</taxon>
        <taxon>Rubrobacterales</taxon>
        <taxon>Rubrobacteraceae</taxon>
        <taxon>environmental samples</taxon>
    </lineage>
</organism>
<feature type="domain" description="VOC" evidence="1">
    <location>
        <begin position="23"/>
        <end position="143"/>
    </location>
</feature>
<dbReference type="SUPFAM" id="SSF54593">
    <property type="entry name" value="Glyoxalase/Bleomycin resistance protein/Dihydroxybiphenyl dioxygenase"/>
    <property type="match status" value="1"/>
</dbReference>